<dbReference type="GeneID" id="18171343"/>
<sequence>MGAGDIRLLQSLVIHKQQLWPNAYMSQPSPRNTRERKIEVLVGAGWRARPHDLDRDVLDNKSSGPISLFDFQNQAVPHYRSVYNDDHTAKRRSAPGEEEGGMTHVIGLSRRRKRCAASAKYLEMALATEVRNLSRMPFFTTDIADNKTRHINFHAGIYTDSILIMYLSVALTTVFIGFTVAGPMAKRDLGDNPNLATRQVDSNGFATGPGLVSAPAVASPEDEIHPGSGFFNPAGFGIRPGKDQAGS</sequence>
<proteinExistence type="predicted"/>
<evidence type="ECO:0000256" key="1">
    <source>
        <dbReference type="SAM" id="MobiDB-lite"/>
    </source>
</evidence>
<name>G3JUI2_CORMM</name>
<accession>G3JUI2</accession>
<feature type="region of interest" description="Disordered" evidence="1">
    <location>
        <begin position="216"/>
        <end position="247"/>
    </location>
</feature>
<organism evidence="3 4">
    <name type="scientific">Cordyceps militaris (strain CM01)</name>
    <name type="common">Caterpillar fungus</name>
    <dbReference type="NCBI Taxonomy" id="983644"/>
    <lineage>
        <taxon>Eukaryota</taxon>
        <taxon>Fungi</taxon>
        <taxon>Dikarya</taxon>
        <taxon>Ascomycota</taxon>
        <taxon>Pezizomycotina</taxon>
        <taxon>Sordariomycetes</taxon>
        <taxon>Hypocreomycetidae</taxon>
        <taxon>Hypocreales</taxon>
        <taxon>Cordycipitaceae</taxon>
        <taxon>Cordyceps</taxon>
    </lineage>
</organism>
<dbReference type="HOGENOM" id="CLU_1124473_0_0_1"/>
<keyword evidence="2" id="KW-0472">Membrane</keyword>
<feature type="transmembrane region" description="Helical" evidence="2">
    <location>
        <begin position="163"/>
        <end position="181"/>
    </location>
</feature>
<dbReference type="VEuPathDB" id="FungiDB:CCM_09340"/>
<dbReference type="AlphaFoldDB" id="G3JUI2"/>
<gene>
    <name evidence="3" type="ORF">CCM_09340</name>
</gene>
<reference evidence="3 4" key="1">
    <citation type="journal article" date="2011" name="Genome Biol.">
        <title>Genome sequence of the insect pathogenic fungus Cordyceps militaris, a valued traditional Chinese medicine.</title>
        <authorList>
            <person name="Zheng P."/>
            <person name="Xia Y."/>
            <person name="Xiao G."/>
            <person name="Xiong C."/>
            <person name="Hu X."/>
            <person name="Zhang S."/>
            <person name="Zheng H."/>
            <person name="Huang Y."/>
            <person name="Zhou Y."/>
            <person name="Wang S."/>
            <person name="Zhao G.P."/>
            <person name="Liu X."/>
            <person name="St Leger R.J."/>
            <person name="Wang C."/>
        </authorList>
    </citation>
    <scope>NUCLEOTIDE SEQUENCE [LARGE SCALE GENOMIC DNA]</scope>
    <source>
        <strain evidence="3 4">CM01</strain>
    </source>
</reference>
<evidence type="ECO:0000313" key="4">
    <source>
        <dbReference type="Proteomes" id="UP000001610"/>
    </source>
</evidence>
<keyword evidence="2" id="KW-0812">Transmembrane</keyword>
<keyword evidence="2" id="KW-1133">Transmembrane helix</keyword>
<protein>
    <submittedName>
        <fullName evidence="3">Uncharacterized protein</fullName>
    </submittedName>
</protein>
<dbReference type="KEGG" id="cmt:CCM_09340"/>
<dbReference type="Proteomes" id="UP000001610">
    <property type="component" value="Unassembled WGS sequence"/>
</dbReference>
<dbReference type="EMBL" id="JH126407">
    <property type="protein sequence ID" value="EGX87718.1"/>
    <property type="molecule type" value="Genomic_DNA"/>
</dbReference>
<keyword evidence="4" id="KW-1185">Reference proteome</keyword>
<evidence type="ECO:0000313" key="3">
    <source>
        <dbReference type="EMBL" id="EGX87718.1"/>
    </source>
</evidence>
<dbReference type="InParanoid" id="G3JUI2"/>
<evidence type="ECO:0000256" key="2">
    <source>
        <dbReference type="SAM" id="Phobius"/>
    </source>
</evidence>
<dbReference type="RefSeq" id="XP_006674537.1">
    <property type="nucleotide sequence ID" value="XM_006674474.1"/>
</dbReference>